<gene>
    <name evidence="1" type="ORF">GYMLUDRAFT_77486</name>
</gene>
<name>A0A0D0ASL0_9AGAR</name>
<organism evidence="1 2">
    <name type="scientific">Collybiopsis luxurians FD-317 M1</name>
    <dbReference type="NCBI Taxonomy" id="944289"/>
    <lineage>
        <taxon>Eukaryota</taxon>
        <taxon>Fungi</taxon>
        <taxon>Dikarya</taxon>
        <taxon>Basidiomycota</taxon>
        <taxon>Agaricomycotina</taxon>
        <taxon>Agaricomycetes</taxon>
        <taxon>Agaricomycetidae</taxon>
        <taxon>Agaricales</taxon>
        <taxon>Marasmiineae</taxon>
        <taxon>Omphalotaceae</taxon>
        <taxon>Collybiopsis</taxon>
        <taxon>Collybiopsis luxurians</taxon>
    </lineage>
</organism>
<reference evidence="1 2" key="1">
    <citation type="submission" date="2014-04" db="EMBL/GenBank/DDBJ databases">
        <title>Evolutionary Origins and Diversification of the Mycorrhizal Mutualists.</title>
        <authorList>
            <consortium name="DOE Joint Genome Institute"/>
            <consortium name="Mycorrhizal Genomics Consortium"/>
            <person name="Kohler A."/>
            <person name="Kuo A."/>
            <person name="Nagy L.G."/>
            <person name="Floudas D."/>
            <person name="Copeland A."/>
            <person name="Barry K.W."/>
            <person name="Cichocki N."/>
            <person name="Veneault-Fourrey C."/>
            <person name="LaButti K."/>
            <person name="Lindquist E.A."/>
            <person name="Lipzen A."/>
            <person name="Lundell T."/>
            <person name="Morin E."/>
            <person name="Murat C."/>
            <person name="Riley R."/>
            <person name="Ohm R."/>
            <person name="Sun H."/>
            <person name="Tunlid A."/>
            <person name="Henrissat B."/>
            <person name="Grigoriev I.V."/>
            <person name="Hibbett D.S."/>
            <person name="Martin F."/>
        </authorList>
    </citation>
    <scope>NUCLEOTIDE SEQUENCE [LARGE SCALE GENOMIC DNA]</scope>
    <source>
        <strain evidence="1 2">FD-317 M1</strain>
    </source>
</reference>
<keyword evidence="2" id="KW-1185">Reference proteome</keyword>
<dbReference type="EMBL" id="KN834830">
    <property type="protein sequence ID" value="KIK53400.1"/>
    <property type="molecule type" value="Genomic_DNA"/>
</dbReference>
<dbReference type="AlphaFoldDB" id="A0A0D0ASL0"/>
<proteinExistence type="predicted"/>
<evidence type="ECO:0000313" key="2">
    <source>
        <dbReference type="Proteomes" id="UP000053593"/>
    </source>
</evidence>
<dbReference type="HOGENOM" id="CLU_195453_0_0_1"/>
<dbReference type="Proteomes" id="UP000053593">
    <property type="component" value="Unassembled WGS sequence"/>
</dbReference>
<protein>
    <submittedName>
        <fullName evidence="1">Uncharacterized protein</fullName>
    </submittedName>
</protein>
<sequence>MFGNTYLPSGYGRSAYFATPSYMPPTQYQMYPNPSSANPTSHITDHAEKGPQTVQQYITGHSFNSSGYAIYGQQDTHNEIL</sequence>
<evidence type="ECO:0000313" key="1">
    <source>
        <dbReference type="EMBL" id="KIK53400.1"/>
    </source>
</evidence>
<accession>A0A0D0ASL0</accession>